<dbReference type="Gene3D" id="1.10.10.10">
    <property type="entry name" value="Winged helix-like DNA-binding domain superfamily/Winged helix DNA-binding domain"/>
    <property type="match status" value="1"/>
</dbReference>
<sequence>MRYIPIIQSQLAPPPVRNRFIQRSKLNKKLMTISNYPLTLLYAGAGYGKSTALALFLHDNNNKACWYSISQNDDDLMPFLTKLIHAIRQKYPEFGRTIQHELERQENYITTEEIYSLATSFVNDALTCEDELTIVLDDFHHVLNSSEIEKWMLFLFEHIPVNLHLIVSSRKRPKWEVLPKLKGQGDLLEISYLDLVLSPDEMAYMLEEKYEVNITKEEVSRMYQLTEGWAIAFNMLVQQINTGTTMKAIMQNQKRSLRDLFDYLAAEVLSKQSLIIQQFLMQSSVLDVLSPKVCDSVLQIQGSGEILHGLVEQNLFIVEGDYHHFHYHALFKTFLENHLMRNYENEFIDLHIRAAQHFEKQDDNEAALYHYEKAGDYNKFALLLNKHGLTILQSGRLQTLYDLLLALPNENKQQYPVLYFYQGEIERYRSLYDQAIANYETIINLQPKENREGDYLTSLALEGMARIYLDTIQPDMAERYVNQAIQLRGQSAASKEEMAKLYVLMAENLLNSGQAKKAEAWYDRAKKLNLPLEESNLQSRIYLRTGRLAKAKEILLLYKRDAGEVNRRHLSQSHRETDIILSIIEAFMGNAEESKKFAESGIQLGLSIQSPFVEACGWMRLGHGVQLLDRYDTKLAAQCYETALEIMEKINVSRGKAEPYMGLSLLNGKNQVFEQAMKHASSGLIETEKVKDRWLSALIKLSIGITEVYQQHYDKAAEIIKLVESELSICGDRYGLMVASFWSAYISYEQGLMARFEQEMGTFLGAIQTEEYEFFLKKRTTFGPIDMQNIIPMLLKAKQLDIKPTYLSRLLYELGLDATMKNHPGYTMVIHTLGRLNVWIGTKQIEPQQWQREKAKELFELFLTNRNKLLVKEEIFQSLWPEQDENAANKNFKVALNALYKAIEPHRKAREESFFILRKGSSYGINPNAGFELDSMQFEELIAKGLREKDSKRAKELLEKGLKLYQGDYLADLRFVSWCTHERERLQLIFLRGAEKLAQVAVRLADFNLCMHWCERILSIDNTWEEAYRLIMYHYYQNNNRPQAIKWYEKCLNVLADELGVGPMESTKDMYRLIMESEELDSYR</sequence>
<evidence type="ECO:0000256" key="2">
    <source>
        <dbReference type="PROSITE-ProRule" id="PRU00339"/>
    </source>
</evidence>
<dbReference type="SMART" id="SM00028">
    <property type="entry name" value="TPR"/>
    <property type="match status" value="6"/>
</dbReference>
<dbReference type="AlphaFoldDB" id="A0A3D8PVL5"/>
<evidence type="ECO:0000256" key="1">
    <source>
        <dbReference type="ARBA" id="ARBA00022737"/>
    </source>
</evidence>
<evidence type="ECO:0000259" key="3">
    <source>
        <dbReference type="SMART" id="SM01043"/>
    </source>
</evidence>
<keyword evidence="5" id="KW-1185">Reference proteome</keyword>
<dbReference type="InterPro" id="IPR005158">
    <property type="entry name" value="BTAD"/>
</dbReference>
<dbReference type="SUPFAM" id="SSF48452">
    <property type="entry name" value="TPR-like"/>
    <property type="match status" value="3"/>
</dbReference>
<dbReference type="InterPro" id="IPR027417">
    <property type="entry name" value="P-loop_NTPase"/>
</dbReference>
<dbReference type="EMBL" id="PIOD01000008">
    <property type="protein sequence ID" value="RDW18945.1"/>
    <property type="molecule type" value="Genomic_DNA"/>
</dbReference>
<dbReference type="PANTHER" id="PTHR35807:SF2">
    <property type="entry name" value="TRANSCRIPTIONAL ACTIVATOR DOMAIN"/>
    <property type="match status" value="1"/>
</dbReference>
<dbReference type="Pfam" id="PF25873">
    <property type="entry name" value="WHD_MalT"/>
    <property type="match status" value="1"/>
</dbReference>
<dbReference type="Gene3D" id="1.25.40.10">
    <property type="entry name" value="Tetratricopeptide repeat domain"/>
    <property type="match status" value="3"/>
</dbReference>
<evidence type="ECO:0000313" key="4">
    <source>
        <dbReference type="EMBL" id="RDW18945.1"/>
    </source>
</evidence>
<evidence type="ECO:0000313" key="5">
    <source>
        <dbReference type="Proteomes" id="UP000256520"/>
    </source>
</evidence>
<feature type="domain" description="Bacterial transcriptional activator" evidence="3">
    <location>
        <begin position="933"/>
        <end position="1075"/>
    </location>
</feature>
<dbReference type="PANTHER" id="PTHR35807">
    <property type="entry name" value="TRANSCRIPTIONAL REGULATOR REDD-RELATED"/>
    <property type="match status" value="1"/>
</dbReference>
<accession>A0A3D8PVL5</accession>
<dbReference type="InterPro" id="IPR059106">
    <property type="entry name" value="WHD_MalT"/>
</dbReference>
<dbReference type="InterPro" id="IPR036388">
    <property type="entry name" value="WH-like_DNA-bd_sf"/>
</dbReference>
<gene>
    <name evidence="4" type="ORF">CWR45_09010</name>
</gene>
<dbReference type="InterPro" id="IPR056884">
    <property type="entry name" value="NPHP3-like_N"/>
</dbReference>
<dbReference type="PROSITE" id="PS50005">
    <property type="entry name" value="TPR"/>
    <property type="match status" value="1"/>
</dbReference>
<dbReference type="OrthoDB" id="1137593at2"/>
<dbReference type="Pfam" id="PF03704">
    <property type="entry name" value="BTAD"/>
    <property type="match status" value="1"/>
</dbReference>
<dbReference type="SMART" id="SM01043">
    <property type="entry name" value="BTAD"/>
    <property type="match status" value="1"/>
</dbReference>
<dbReference type="Gene3D" id="3.40.50.300">
    <property type="entry name" value="P-loop containing nucleotide triphosphate hydrolases"/>
    <property type="match status" value="1"/>
</dbReference>
<dbReference type="InterPro" id="IPR051677">
    <property type="entry name" value="AfsR-DnrI-RedD_regulator"/>
</dbReference>
<name>A0A3D8PVL5_9BACI</name>
<comment type="caution">
    <text evidence="4">The sequence shown here is derived from an EMBL/GenBank/DDBJ whole genome shotgun (WGS) entry which is preliminary data.</text>
</comment>
<dbReference type="RefSeq" id="WP_115749541.1">
    <property type="nucleotide sequence ID" value="NZ_PIOD01000008.1"/>
</dbReference>
<dbReference type="InterPro" id="IPR011990">
    <property type="entry name" value="TPR-like_helical_dom_sf"/>
</dbReference>
<dbReference type="InterPro" id="IPR019734">
    <property type="entry name" value="TPR_rpt"/>
</dbReference>
<organism evidence="4 5">
    <name type="scientific">Oceanobacillus chungangensis</name>
    <dbReference type="NCBI Taxonomy" id="1229152"/>
    <lineage>
        <taxon>Bacteria</taxon>
        <taxon>Bacillati</taxon>
        <taxon>Bacillota</taxon>
        <taxon>Bacilli</taxon>
        <taxon>Bacillales</taxon>
        <taxon>Bacillaceae</taxon>
        <taxon>Oceanobacillus</taxon>
    </lineage>
</organism>
<dbReference type="Proteomes" id="UP000256520">
    <property type="component" value="Unassembled WGS sequence"/>
</dbReference>
<keyword evidence="1" id="KW-0677">Repeat</keyword>
<feature type="repeat" description="TPR" evidence="2">
    <location>
        <begin position="416"/>
        <end position="449"/>
    </location>
</feature>
<reference evidence="5" key="1">
    <citation type="submission" date="2017-11" db="EMBL/GenBank/DDBJ databases">
        <authorList>
            <person name="Zhu W."/>
        </authorList>
    </citation>
    <scope>NUCLEOTIDE SEQUENCE [LARGE SCALE GENOMIC DNA]</scope>
    <source>
        <strain evidence="5">CAU 1051</strain>
    </source>
</reference>
<proteinExistence type="predicted"/>
<protein>
    <submittedName>
        <fullName evidence="4">Transcriptional regulator</fullName>
    </submittedName>
</protein>
<keyword evidence="2" id="KW-0802">TPR repeat</keyword>
<dbReference type="SUPFAM" id="SSF52540">
    <property type="entry name" value="P-loop containing nucleoside triphosphate hydrolases"/>
    <property type="match status" value="1"/>
</dbReference>
<dbReference type="Pfam" id="PF24883">
    <property type="entry name" value="NPHP3_N"/>
    <property type="match status" value="1"/>
</dbReference>